<dbReference type="SUPFAM" id="SSF52954">
    <property type="entry name" value="Class II aaRS ABD-related"/>
    <property type="match status" value="1"/>
</dbReference>
<feature type="domain" description="WHEP-TRS" evidence="14">
    <location>
        <begin position="1211"/>
        <end position="1267"/>
    </location>
</feature>
<dbReference type="InterPro" id="IPR036621">
    <property type="entry name" value="Anticodon-bd_dom_sf"/>
</dbReference>
<feature type="coiled-coil region" evidence="10">
    <location>
        <begin position="1212"/>
        <end position="1256"/>
    </location>
</feature>
<dbReference type="PROSITE" id="PS00762">
    <property type="entry name" value="WHEP_TRS_1"/>
    <property type="match status" value="1"/>
</dbReference>
<keyword evidence="5" id="KW-0547">Nucleotide-binding</keyword>
<dbReference type="FunFam" id="3.30.930.10:FF:000021">
    <property type="entry name" value="Probable histidine--tRNA ligase, mitochondrial"/>
    <property type="match status" value="1"/>
</dbReference>
<feature type="compositionally biased region" description="Polar residues" evidence="11">
    <location>
        <begin position="147"/>
        <end position="163"/>
    </location>
</feature>
<dbReference type="InterPro" id="IPR041715">
    <property type="entry name" value="HisRS-like_core"/>
</dbReference>
<dbReference type="InterPro" id="IPR000738">
    <property type="entry name" value="WHEP-TRS_dom"/>
</dbReference>
<dbReference type="FunFam" id="3.40.50.800:FF:000008">
    <property type="entry name" value="histidine--tRNA ligase, cytoplasmic isoform X1"/>
    <property type="match status" value="1"/>
</dbReference>
<dbReference type="GO" id="GO:0006427">
    <property type="term" value="P:histidyl-tRNA aminoacylation"/>
    <property type="evidence" value="ECO:0007669"/>
    <property type="project" value="InterPro"/>
</dbReference>
<dbReference type="SUPFAM" id="SSF55681">
    <property type="entry name" value="Class II aaRS and biotin synthetases"/>
    <property type="match status" value="1"/>
</dbReference>
<dbReference type="InterPro" id="IPR009068">
    <property type="entry name" value="uS15_NS1_RNA-bd_sf"/>
</dbReference>
<feature type="region of interest" description="Disordered" evidence="11">
    <location>
        <begin position="130"/>
        <end position="231"/>
    </location>
</feature>
<accession>A0A9Q0M0D5</accession>
<feature type="compositionally biased region" description="Low complexity" evidence="11">
    <location>
        <begin position="210"/>
        <end position="231"/>
    </location>
</feature>
<evidence type="ECO:0000256" key="3">
    <source>
        <dbReference type="ARBA" id="ARBA00022490"/>
    </source>
</evidence>
<feature type="region of interest" description="Disordered" evidence="11">
    <location>
        <begin position="707"/>
        <end position="735"/>
    </location>
</feature>
<protein>
    <recommendedName>
        <fullName evidence="2">histidine--tRNA ligase</fullName>
        <ecNumber evidence="2">6.1.1.21</ecNumber>
    </recommendedName>
</protein>
<feature type="compositionally biased region" description="Low complexity" evidence="11">
    <location>
        <begin position="493"/>
        <end position="503"/>
    </location>
</feature>
<feature type="compositionally biased region" description="Polar residues" evidence="11">
    <location>
        <begin position="279"/>
        <end position="291"/>
    </location>
</feature>
<dbReference type="InterPro" id="IPR045864">
    <property type="entry name" value="aa-tRNA-synth_II/BPL/LPL"/>
</dbReference>
<dbReference type="Pfam" id="PF00458">
    <property type="entry name" value="WHEP-TRS"/>
    <property type="match status" value="1"/>
</dbReference>
<keyword evidence="4" id="KW-0436">Ligase</keyword>
<keyword evidence="3" id="KW-0963">Cytoplasm</keyword>
<dbReference type="Pfam" id="PF03129">
    <property type="entry name" value="HGTP_anticodon"/>
    <property type="match status" value="1"/>
</dbReference>
<dbReference type="SMART" id="SM00991">
    <property type="entry name" value="WHEP-TRS"/>
    <property type="match status" value="1"/>
</dbReference>
<dbReference type="PANTHER" id="PTHR11476:SF7">
    <property type="entry name" value="HISTIDINE--TRNA LIGASE"/>
    <property type="match status" value="1"/>
</dbReference>
<evidence type="ECO:0000259" key="13">
    <source>
        <dbReference type="PROSITE" id="PS50862"/>
    </source>
</evidence>
<evidence type="ECO:0000256" key="8">
    <source>
        <dbReference type="ARBA" id="ARBA00023146"/>
    </source>
</evidence>
<keyword evidence="10" id="KW-0175">Coiled coil</keyword>
<dbReference type="Pfam" id="PF13393">
    <property type="entry name" value="tRNA-synt_His"/>
    <property type="match status" value="1"/>
</dbReference>
<feature type="compositionally biased region" description="Low complexity" evidence="11">
    <location>
        <begin position="1039"/>
        <end position="1072"/>
    </location>
</feature>
<evidence type="ECO:0000256" key="2">
    <source>
        <dbReference type="ARBA" id="ARBA00012815"/>
    </source>
</evidence>
<dbReference type="InterPro" id="IPR033656">
    <property type="entry name" value="HisRS_anticodon"/>
</dbReference>
<keyword evidence="12" id="KW-0812">Transmembrane</keyword>
<evidence type="ECO:0000313" key="15">
    <source>
        <dbReference type="EMBL" id="KAJ6216960.1"/>
    </source>
</evidence>
<feature type="domain" description="Aminoacyl-transfer RNA synthetases class-II family profile" evidence="13">
    <location>
        <begin position="1244"/>
        <end position="1607"/>
    </location>
</feature>
<evidence type="ECO:0000256" key="1">
    <source>
        <dbReference type="ARBA" id="ARBA00008226"/>
    </source>
</evidence>
<feature type="compositionally biased region" description="Polar residues" evidence="11">
    <location>
        <begin position="649"/>
        <end position="667"/>
    </location>
</feature>
<feature type="transmembrane region" description="Helical" evidence="12">
    <location>
        <begin position="1124"/>
        <end position="1144"/>
    </location>
</feature>
<name>A0A9Q0M0D5_BLOTA</name>
<sequence>MESGPGAEKDIEQLSEEELYCVLKQLTDHSLPDSEKCPLVQRLKKENKEEKNKTIEQNGTSADLGRLNCTKTRHENRWHGSSGGGGSVSIDCTNVALSQARKQQELCPNHNNNCDDDSCKLNTSISTSSEMNHIRDGSGVANRKPNRANSFTMPSKSDNSGRCDTTFPITEEKLTNGGGVGNCSEVSREPISGGNKQMLSGGVPLPNHKSSSSALSRPASHQSCSNSSHYSLSDTIATDHNNTLSSSLSSSSKSAASNSYSSVHLQKIGTFVETFDHFQSNTRPNKQSYTVQEEDEEKPEFPEMKNLHSKANIYEYSRDLPLNYLEHNLDNNQTMKPLNHKQIQNVDKTLEMPMLSTNGDNSHHASNSIISTVPNLFNPQAFIQKANNSISSNTTNIRKKKKRKETVILSDQIKDYVGNTNDIDRLVQFVESPSSNLPISLSNLSNDNSNVKQQKGKANKNENENGKRAKSNNGDLKTSSDSDKRNPMNKAPLSSASNSSSLSGDDMIVGKSSKTKKGKSKNKDKNGKLANGKSTSFNGKGSKVDKMDSSKESKEDVSTNAETNKTNSSSDATESDDEIDEPIIFYRSKKSNSIWSTPPTSTNVVPIDDENLCTVSDSEMADQEKGFVTPKNKHFKKKKMQQNKILANDQANGKQVSNKNLPFNSSAGGVHNLGRGYESELESYSANNNLQPFSFTSQSLSSSMLTISRIPDKRPPRNSSPTNLESTPMLPNSTEDPALYEVEFSPTNDTQDSGPKMPSYADIAKSVHQPTNVPLKIAHVATSASKPSQPADNLSTVDEFPQLNSQSFDEIESNDLSDTDSKHFTEETAPAKHSPLPVQTDSVVFQMESENDNNCDQPQSSDEPMNLNGQLEPLSFSPLVKGNEEFHVKSPPLIFYGCSDNGNVQSSDEGCVMNGEQLQLAENVIHKQSKDIGVIFGFFEENEMSMLKEDNNFGALFITNDHSSHDVDNSESTANLKVDDNKSEQVFETVNSSTGVDHSTIDFKNKAVHVQDLEDTQFRKLNNQDNKVQTNQGNKVAYSSSTASPLSSSFDSSPGSSAANSSSSSNVSNSTTTGWELKQEETPFKNLKIMAASPGVSCIISALLSLLLMASMQFFKVYLTSSRLSTLFTGYLGSIVFMLTLTSINNFEMASFGKQFQSKYTEVVISMLIALFAVSLVHRVAVTTCSFLVNLVEITGKRPSDSIQKHSIMSHANSLEDQIKLQGDVVRNLKQQKADKDKIKEEVDKLLALKSQLNLDEDGKNKQKFTLKTPKGMRDNDPQQMVVREKAFQLITDCFKRHGGMAIDTPVCELKETLTGKYGEDSKLIYDLADQGGELLSLRYDLTVPFARYLAQNKINSMKRYQIAKVYRRDNPSITKGRYREFYQCDFDIAGTCDTMLSEVECLRIVYEILNGLELKSFVIKVNHRCILDGIFEVCGVPVKDFRPICSAVDKLDKNTWEEVKNEMVNEKGLSEEAADKIGEFVRQNGAAELIDLLLVGELGSNKRAIEGLNEMKLLFKYAELFNIAPTISFDLSLARGLDYYTGLIYEVVLTENDIECGSIAAGGRYDGLVGMLADSNKWKVPCVGISLGIERIFTIIEGKMVGKSSPTQVLVASIGKGMTEERMKILVQLWDANIRAEHLYKNNAKLLNQFQYCEEKNIPYAISFGEEELKRGVLKIRNISTREEVEVSKDDLIQEVKSKLQSLQL</sequence>
<evidence type="ECO:0000256" key="9">
    <source>
        <dbReference type="ARBA" id="ARBA00047639"/>
    </source>
</evidence>
<keyword evidence="12" id="KW-1133">Transmembrane helix</keyword>
<dbReference type="Gene3D" id="1.10.287.10">
    <property type="entry name" value="S15/NS1, RNA-binding"/>
    <property type="match status" value="1"/>
</dbReference>
<gene>
    <name evidence="15" type="ORF">RDWZM_008117</name>
</gene>
<evidence type="ECO:0000256" key="6">
    <source>
        <dbReference type="ARBA" id="ARBA00022840"/>
    </source>
</evidence>
<proteinExistence type="inferred from homology"/>
<dbReference type="PANTHER" id="PTHR11476">
    <property type="entry name" value="HISTIDYL-TRNA SYNTHETASE"/>
    <property type="match status" value="1"/>
</dbReference>
<comment type="catalytic activity">
    <reaction evidence="9">
        <text>tRNA(His) + L-histidine + ATP = L-histidyl-tRNA(His) + AMP + diphosphate + H(+)</text>
        <dbReference type="Rhea" id="RHEA:17313"/>
        <dbReference type="Rhea" id="RHEA-COMP:9665"/>
        <dbReference type="Rhea" id="RHEA-COMP:9689"/>
        <dbReference type="ChEBI" id="CHEBI:15378"/>
        <dbReference type="ChEBI" id="CHEBI:30616"/>
        <dbReference type="ChEBI" id="CHEBI:33019"/>
        <dbReference type="ChEBI" id="CHEBI:57595"/>
        <dbReference type="ChEBI" id="CHEBI:78442"/>
        <dbReference type="ChEBI" id="CHEBI:78527"/>
        <dbReference type="ChEBI" id="CHEBI:456215"/>
        <dbReference type="EC" id="6.1.1.21"/>
    </reaction>
</comment>
<feature type="compositionally biased region" description="Low complexity" evidence="11">
    <location>
        <begin position="436"/>
        <end position="453"/>
    </location>
</feature>
<dbReference type="NCBIfam" id="TIGR00442">
    <property type="entry name" value="hisS"/>
    <property type="match status" value="1"/>
</dbReference>
<keyword evidence="8" id="KW-0030">Aminoacyl-tRNA synthetase</keyword>
<dbReference type="GO" id="GO:0004821">
    <property type="term" value="F:histidine-tRNA ligase activity"/>
    <property type="evidence" value="ECO:0007669"/>
    <property type="project" value="UniProtKB-EC"/>
</dbReference>
<keyword evidence="7" id="KW-0648">Protein biosynthesis</keyword>
<dbReference type="Pfam" id="PF09775">
    <property type="entry name" value="Keratin_assoc"/>
    <property type="match status" value="1"/>
</dbReference>
<feature type="compositionally biased region" description="Polar residues" evidence="11">
    <location>
        <begin position="558"/>
        <end position="572"/>
    </location>
</feature>
<dbReference type="CDD" id="cd00773">
    <property type="entry name" value="HisRS-like_core"/>
    <property type="match status" value="1"/>
</dbReference>
<dbReference type="GO" id="GO:0032543">
    <property type="term" value="P:mitochondrial translation"/>
    <property type="evidence" value="ECO:0007669"/>
    <property type="project" value="TreeGrafter"/>
</dbReference>
<dbReference type="PROSITE" id="PS51185">
    <property type="entry name" value="WHEP_TRS_2"/>
    <property type="match status" value="1"/>
</dbReference>
<keyword evidence="12" id="KW-0472">Membrane</keyword>
<dbReference type="Gene3D" id="3.30.930.10">
    <property type="entry name" value="Bira Bifunctional Protein, Domain 2"/>
    <property type="match status" value="1"/>
</dbReference>
<comment type="caution">
    <text evidence="15">The sequence shown here is derived from an EMBL/GenBank/DDBJ whole genome shotgun (WGS) entry which is preliminary data.</text>
</comment>
<evidence type="ECO:0000256" key="4">
    <source>
        <dbReference type="ARBA" id="ARBA00022598"/>
    </source>
</evidence>
<evidence type="ECO:0000256" key="11">
    <source>
        <dbReference type="SAM" id="MobiDB-lite"/>
    </source>
</evidence>
<evidence type="ECO:0000259" key="14">
    <source>
        <dbReference type="PROSITE" id="PS51185"/>
    </source>
</evidence>
<keyword evidence="16" id="KW-1185">Reference proteome</keyword>
<dbReference type="InterPro" id="IPR004154">
    <property type="entry name" value="Anticodon-bd"/>
</dbReference>
<dbReference type="InterPro" id="IPR006195">
    <property type="entry name" value="aa-tRNA-synth_II"/>
</dbReference>
<dbReference type="SUPFAM" id="SSF47060">
    <property type="entry name" value="S15/NS1 RNA-binding domain"/>
    <property type="match status" value="1"/>
</dbReference>
<dbReference type="InterPro" id="IPR015807">
    <property type="entry name" value="His-tRNA-ligase"/>
</dbReference>
<dbReference type="EMBL" id="JAPWDV010000003">
    <property type="protein sequence ID" value="KAJ6216960.1"/>
    <property type="molecule type" value="Genomic_DNA"/>
</dbReference>
<feature type="region of interest" description="Disordered" evidence="11">
    <location>
        <begin position="805"/>
        <end position="837"/>
    </location>
</feature>
<evidence type="ECO:0000256" key="10">
    <source>
        <dbReference type="SAM" id="Coils"/>
    </source>
</evidence>
<feature type="compositionally biased region" description="Basic and acidic residues" evidence="11">
    <location>
        <begin position="819"/>
        <end position="830"/>
    </location>
</feature>
<organism evidence="15 16">
    <name type="scientific">Blomia tropicalis</name>
    <name type="common">Mite</name>
    <dbReference type="NCBI Taxonomy" id="40697"/>
    <lineage>
        <taxon>Eukaryota</taxon>
        <taxon>Metazoa</taxon>
        <taxon>Ecdysozoa</taxon>
        <taxon>Arthropoda</taxon>
        <taxon>Chelicerata</taxon>
        <taxon>Arachnida</taxon>
        <taxon>Acari</taxon>
        <taxon>Acariformes</taxon>
        <taxon>Sarcoptiformes</taxon>
        <taxon>Astigmata</taxon>
        <taxon>Glycyphagoidea</taxon>
        <taxon>Echimyopodidae</taxon>
        <taxon>Blomia</taxon>
    </lineage>
</organism>
<feature type="compositionally biased region" description="Acidic residues" evidence="11">
    <location>
        <begin position="809"/>
        <end position="818"/>
    </location>
</feature>
<dbReference type="GO" id="GO:0005829">
    <property type="term" value="C:cytosol"/>
    <property type="evidence" value="ECO:0007669"/>
    <property type="project" value="TreeGrafter"/>
</dbReference>
<evidence type="ECO:0000313" key="16">
    <source>
        <dbReference type="Proteomes" id="UP001142055"/>
    </source>
</evidence>
<dbReference type="CDD" id="cd00859">
    <property type="entry name" value="HisRS_anticodon"/>
    <property type="match status" value="1"/>
</dbReference>
<feature type="region of interest" description="Disordered" evidence="11">
    <location>
        <begin position="648"/>
        <end position="668"/>
    </location>
</feature>
<evidence type="ECO:0000256" key="5">
    <source>
        <dbReference type="ARBA" id="ARBA00022741"/>
    </source>
</evidence>
<comment type="similarity">
    <text evidence="1">Belongs to the class-II aminoacyl-tRNA synthetase family.</text>
</comment>
<dbReference type="GO" id="GO:0005739">
    <property type="term" value="C:mitochondrion"/>
    <property type="evidence" value="ECO:0007669"/>
    <property type="project" value="TreeGrafter"/>
</dbReference>
<reference evidence="15" key="1">
    <citation type="submission" date="2022-12" db="EMBL/GenBank/DDBJ databases">
        <title>Genome assemblies of Blomia tropicalis.</title>
        <authorList>
            <person name="Cui Y."/>
        </authorList>
    </citation>
    <scope>NUCLEOTIDE SEQUENCE</scope>
    <source>
        <tissue evidence="15">Adult mites</tissue>
    </source>
</reference>
<dbReference type="EC" id="6.1.1.21" evidence="2"/>
<feature type="region of interest" description="Disordered" evidence="11">
    <location>
        <begin position="279"/>
        <end position="303"/>
    </location>
</feature>
<dbReference type="GO" id="GO:0005524">
    <property type="term" value="F:ATP binding"/>
    <property type="evidence" value="ECO:0007669"/>
    <property type="project" value="UniProtKB-KW"/>
</dbReference>
<feature type="region of interest" description="Disordered" evidence="11">
    <location>
        <begin position="1018"/>
        <end position="1073"/>
    </location>
</feature>
<dbReference type="Gene3D" id="3.40.50.800">
    <property type="entry name" value="Anticodon-binding domain"/>
    <property type="match status" value="1"/>
</dbReference>
<dbReference type="InterPro" id="IPR018614">
    <property type="entry name" value="KRTCAP2"/>
</dbReference>
<feature type="compositionally biased region" description="Basic and acidic residues" evidence="11">
    <location>
        <begin position="542"/>
        <end position="557"/>
    </location>
</feature>
<dbReference type="GO" id="GO:0003723">
    <property type="term" value="F:RNA binding"/>
    <property type="evidence" value="ECO:0007669"/>
    <property type="project" value="TreeGrafter"/>
</dbReference>
<evidence type="ECO:0000256" key="7">
    <source>
        <dbReference type="ARBA" id="ARBA00022917"/>
    </source>
</evidence>
<feature type="compositionally biased region" description="Polar residues" evidence="11">
    <location>
        <begin position="717"/>
        <end position="735"/>
    </location>
</feature>
<feature type="compositionally biased region" description="Polar residues" evidence="11">
    <location>
        <begin position="1019"/>
        <end position="1038"/>
    </location>
</feature>
<evidence type="ECO:0000256" key="12">
    <source>
        <dbReference type="SAM" id="Phobius"/>
    </source>
</evidence>
<feature type="region of interest" description="Disordered" evidence="11">
    <location>
        <begin position="436"/>
        <end position="583"/>
    </location>
</feature>
<dbReference type="Proteomes" id="UP001142055">
    <property type="component" value="Chromosome 3"/>
</dbReference>
<keyword evidence="6" id="KW-0067">ATP-binding</keyword>
<feature type="transmembrane region" description="Helical" evidence="12">
    <location>
        <begin position="1089"/>
        <end position="1112"/>
    </location>
</feature>
<dbReference type="PROSITE" id="PS50862">
    <property type="entry name" value="AA_TRNA_LIGASE_II"/>
    <property type="match status" value="1"/>
</dbReference>